<reference evidence="2 3" key="1">
    <citation type="submission" date="2013-02" db="EMBL/GenBank/DDBJ databases">
        <authorList>
            <person name="Harkins D.M."/>
            <person name="Durkin A.S."/>
            <person name="Brinkac L.M."/>
            <person name="Haft D.H."/>
            <person name="Selengut J.D."/>
            <person name="Sanka R."/>
            <person name="DePew J."/>
            <person name="Purushe J."/>
            <person name="Haake D.A."/>
            <person name="Matsunaga J."/>
            <person name="Vinetz J.M."/>
            <person name="Sutton G.G."/>
            <person name="Nierman W.C."/>
            <person name="Fouts D.E."/>
        </authorList>
    </citation>
    <scope>NUCLEOTIDE SEQUENCE [LARGE SCALE GENOMIC DNA]</scope>
    <source>
        <strain evidence="2 3">Ecochallenge</strain>
    </source>
</reference>
<gene>
    <name evidence="2" type="ORF">LEP1GSC043_4230</name>
</gene>
<evidence type="ECO:0000256" key="1">
    <source>
        <dbReference type="SAM" id="MobiDB-lite"/>
    </source>
</evidence>
<dbReference type="AlphaFoldDB" id="N1U0U2"/>
<evidence type="ECO:0000313" key="2">
    <source>
        <dbReference type="EMBL" id="EMY14143.1"/>
    </source>
</evidence>
<proteinExistence type="predicted"/>
<protein>
    <submittedName>
        <fullName evidence="2">Uncharacterized protein</fullName>
    </submittedName>
</protein>
<evidence type="ECO:0000313" key="3">
    <source>
        <dbReference type="Proteomes" id="UP000012249"/>
    </source>
</evidence>
<accession>N1U0U2</accession>
<organism evidence="2 3">
    <name type="scientific">Leptospira weilii str. Ecochallenge</name>
    <dbReference type="NCBI Taxonomy" id="1049986"/>
    <lineage>
        <taxon>Bacteria</taxon>
        <taxon>Pseudomonadati</taxon>
        <taxon>Spirochaetota</taxon>
        <taxon>Spirochaetia</taxon>
        <taxon>Leptospirales</taxon>
        <taxon>Leptospiraceae</taxon>
        <taxon>Leptospira</taxon>
    </lineage>
</organism>
<feature type="region of interest" description="Disordered" evidence="1">
    <location>
        <begin position="1"/>
        <end position="49"/>
    </location>
</feature>
<dbReference type="EMBL" id="AHMI02000191">
    <property type="protein sequence ID" value="EMY14143.1"/>
    <property type="molecule type" value="Genomic_DNA"/>
</dbReference>
<name>N1U0U2_9LEPT</name>
<sequence length="66" mass="7387">MSPSQINSEKLETEFGCSFKAPLKSPKTNDKPNKHNRRIGNRKKSRSDLSLPADCCSYSYALGQIL</sequence>
<dbReference type="Proteomes" id="UP000012249">
    <property type="component" value="Unassembled WGS sequence"/>
</dbReference>
<feature type="compositionally biased region" description="Basic residues" evidence="1">
    <location>
        <begin position="34"/>
        <end position="45"/>
    </location>
</feature>
<comment type="caution">
    <text evidence="2">The sequence shown here is derived from an EMBL/GenBank/DDBJ whole genome shotgun (WGS) entry which is preliminary data.</text>
</comment>